<protein>
    <submittedName>
        <fullName evidence="2">Uncharacterized protein</fullName>
    </submittedName>
</protein>
<sequence>MEIKRGCATLPNVNLALYPTIGTWDLYDGLQSSQREGQMSDTKREPNKLYELNRTYRWAPDSGVKFIIALNSPDLMNDISICDQNQYVPTRDGVDKVIDDINMIFHKEAIKADLIKPKRKDKTPNGLIKNARPSEKT</sequence>
<name>A0A6A4SZE6_SCOMX</name>
<reference evidence="2 3" key="1">
    <citation type="submission" date="2019-06" db="EMBL/GenBank/DDBJ databases">
        <title>Draft genomes of female and male turbot (Scophthalmus maximus).</title>
        <authorList>
            <person name="Xu H."/>
            <person name="Xu X.-W."/>
            <person name="Shao C."/>
            <person name="Chen S."/>
        </authorList>
    </citation>
    <scope>NUCLEOTIDE SEQUENCE [LARGE SCALE GENOMIC DNA]</scope>
    <source>
        <strain evidence="2">Ysfricsl-2016a</strain>
        <tissue evidence="2">Blood</tissue>
    </source>
</reference>
<feature type="region of interest" description="Disordered" evidence="1">
    <location>
        <begin position="117"/>
        <end position="137"/>
    </location>
</feature>
<accession>A0A6A4SZE6</accession>
<dbReference type="Proteomes" id="UP000438429">
    <property type="component" value="Unassembled WGS sequence"/>
</dbReference>
<gene>
    <name evidence="2" type="ORF">F2P81_009561</name>
</gene>
<dbReference type="EMBL" id="VEVO01000008">
    <property type="protein sequence ID" value="KAF0039077.1"/>
    <property type="molecule type" value="Genomic_DNA"/>
</dbReference>
<dbReference type="AlphaFoldDB" id="A0A6A4SZE6"/>
<evidence type="ECO:0000313" key="3">
    <source>
        <dbReference type="Proteomes" id="UP000438429"/>
    </source>
</evidence>
<evidence type="ECO:0000313" key="2">
    <source>
        <dbReference type="EMBL" id="KAF0039077.1"/>
    </source>
</evidence>
<evidence type="ECO:0000256" key="1">
    <source>
        <dbReference type="SAM" id="MobiDB-lite"/>
    </source>
</evidence>
<organism evidence="2 3">
    <name type="scientific">Scophthalmus maximus</name>
    <name type="common">Turbot</name>
    <name type="synonym">Psetta maxima</name>
    <dbReference type="NCBI Taxonomy" id="52904"/>
    <lineage>
        <taxon>Eukaryota</taxon>
        <taxon>Metazoa</taxon>
        <taxon>Chordata</taxon>
        <taxon>Craniata</taxon>
        <taxon>Vertebrata</taxon>
        <taxon>Euteleostomi</taxon>
        <taxon>Actinopterygii</taxon>
        <taxon>Neopterygii</taxon>
        <taxon>Teleostei</taxon>
        <taxon>Neoteleostei</taxon>
        <taxon>Acanthomorphata</taxon>
        <taxon>Carangaria</taxon>
        <taxon>Pleuronectiformes</taxon>
        <taxon>Pleuronectoidei</taxon>
        <taxon>Scophthalmidae</taxon>
        <taxon>Scophthalmus</taxon>
    </lineage>
</organism>
<proteinExistence type="predicted"/>
<comment type="caution">
    <text evidence="2">The sequence shown here is derived from an EMBL/GenBank/DDBJ whole genome shotgun (WGS) entry which is preliminary data.</text>
</comment>